<dbReference type="SUPFAM" id="SSF46785">
    <property type="entry name" value="Winged helix' DNA-binding domain"/>
    <property type="match status" value="1"/>
</dbReference>
<feature type="domain" description="HTH marR-type" evidence="4">
    <location>
        <begin position="1"/>
        <end position="136"/>
    </location>
</feature>
<evidence type="ECO:0000313" key="6">
    <source>
        <dbReference type="Proteomes" id="UP001501469"/>
    </source>
</evidence>
<keyword evidence="3" id="KW-0804">Transcription</keyword>
<dbReference type="RefSeq" id="WP_345055575.1">
    <property type="nucleotide sequence ID" value="NZ_BAABDK010000021.1"/>
</dbReference>
<dbReference type="EMBL" id="BAABDK010000021">
    <property type="protein sequence ID" value="GAA4040358.1"/>
    <property type="molecule type" value="Genomic_DNA"/>
</dbReference>
<reference evidence="6" key="1">
    <citation type="journal article" date="2019" name="Int. J. Syst. Evol. Microbiol.">
        <title>The Global Catalogue of Microorganisms (GCM) 10K type strain sequencing project: providing services to taxonomists for standard genome sequencing and annotation.</title>
        <authorList>
            <consortium name="The Broad Institute Genomics Platform"/>
            <consortium name="The Broad Institute Genome Sequencing Center for Infectious Disease"/>
            <person name="Wu L."/>
            <person name="Ma J."/>
        </authorList>
    </citation>
    <scope>NUCLEOTIDE SEQUENCE [LARGE SCALE GENOMIC DNA]</scope>
    <source>
        <strain evidence="6">JCM 17225</strain>
    </source>
</reference>
<name>A0ABP7UCY1_9BACT</name>
<evidence type="ECO:0000256" key="3">
    <source>
        <dbReference type="ARBA" id="ARBA00023163"/>
    </source>
</evidence>
<dbReference type="InterPro" id="IPR036388">
    <property type="entry name" value="WH-like_DNA-bd_sf"/>
</dbReference>
<dbReference type="InterPro" id="IPR000835">
    <property type="entry name" value="HTH_MarR-typ"/>
</dbReference>
<dbReference type="InterPro" id="IPR023187">
    <property type="entry name" value="Tscrpt_reg_MarR-type_CS"/>
</dbReference>
<keyword evidence="2" id="KW-0238">DNA-binding</keyword>
<gene>
    <name evidence="5" type="ORF">GCM10022409_27780</name>
</gene>
<dbReference type="PANTHER" id="PTHR42756:SF1">
    <property type="entry name" value="TRANSCRIPTIONAL REPRESSOR OF EMRAB OPERON"/>
    <property type="match status" value="1"/>
</dbReference>
<dbReference type="SMART" id="SM00347">
    <property type="entry name" value="HTH_MARR"/>
    <property type="match status" value="1"/>
</dbReference>
<dbReference type="Gene3D" id="1.10.10.10">
    <property type="entry name" value="Winged helix-like DNA-binding domain superfamily/Winged helix DNA-binding domain"/>
    <property type="match status" value="1"/>
</dbReference>
<dbReference type="Proteomes" id="UP001501469">
    <property type="component" value="Unassembled WGS sequence"/>
</dbReference>
<accession>A0ABP7UCY1</accession>
<dbReference type="Pfam" id="PF01047">
    <property type="entry name" value="MarR"/>
    <property type="match status" value="1"/>
</dbReference>
<keyword evidence="1" id="KW-0805">Transcription regulation</keyword>
<dbReference type="PANTHER" id="PTHR42756">
    <property type="entry name" value="TRANSCRIPTIONAL REGULATOR, MARR"/>
    <property type="match status" value="1"/>
</dbReference>
<protein>
    <submittedName>
        <fullName evidence="5">MarR family transcriptional regulator</fullName>
    </submittedName>
</protein>
<evidence type="ECO:0000313" key="5">
    <source>
        <dbReference type="EMBL" id="GAA4040358.1"/>
    </source>
</evidence>
<evidence type="ECO:0000256" key="2">
    <source>
        <dbReference type="ARBA" id="ARBA00023125"/>
    </source>
</evidence>
<comment type="caution">
    <text evidence="5">The sequence shown here is derived from an EMBL/GenBank/DDBJ whole genome shotgun (WGS) entry which is preliminary data.</text>
</comment>
<proteinExistence type="predicted"/>
<evidence type="ECO:0000259" key="4">
    <source>
        <dbReference type="PROSITE" id="PS50995"/>
    </source>
</evidence>
<dbReference type="InterPro" id="IPR036390">
    <property type="entry name" value="WH_DNA-bd_sf"/>
</dbReference>
<sequence>MKPEETVDYNIKVAWHAISRMYNTQAAQNDITTSIGFVLLNIDQERGTPATKIAPLLGLETRSLTRILRSMEEKGLIYKQADSVDKRSVRIFLTPLGLEKKEVSRQTVRHFNLKIREKIPQSQLDVFFKVSAQITSMIEGKTLFEEFVLKPLAAEASAAS</sequence>
<dbReference type="PROSITE" id="PS01117">
    <property type="entry name" value="HTH_MARR_1"/>
    <property type="match status" value="1"/>
</dbReference>
<organism evidence="5 6">
    <name type="scientific">Hymenobacter glaciei</name>
    <dbReference type="NCBI Taxonomy" id="877209"/>
    <lineage>
        <taxon>Bacteria</taxon>
        <taxon>Pseudomonadati</taxon>
        <taxon>Bacteroidota</taxon>
        <taxon>Cytophagia</taxon>
        <taxon>Cytophagales</taxon>
        <taxon>Hymenobacteraceae</taxon>
        <taxon>Hymenobacter</taxon>
    </lineage>
</organism>
<dbReference type="PROSITE" id="PS50995">
    <property type="entry name" value="HTH_MARR_2"/>
    <property type="match status" value="1"/>
</dbReference>
<keyword evidence="6" id="KW-1185">Reference proteome</keyword>
<evidence type="ECO:0000256" key="1">
    <source>
        <dbReference type="ARBA" id="ARBA00023015"/>
    </source>
</evidence>